<gene>
    <name evidence="8" type="ORF">ACFO3E_16735</name>
</gene>
<evidence type="ECO:0000256" key="3">
    <source>
        <dbReference type="ARBA" id="ARBA00022833"/>
    </source>
</evidence>
<comment type="similarity">
    <text evidence="5">Belongs to the zinc-containing alcohol dehydrogenase family.</text>
</comment>
<feature type="domain" description="Alcohol dehydrogenase-like C-terminal" evidence="6">
    <location>
        <begin position="178"/>
        <end position="303"/>
    </location>
</feature>
<dbReference type="InterPro" id="IPR011032">
    <property type="entry name" value="GroES-like_sf"/>
</dbReference>
<dbReference type="PANTHER" id="PTHR42813">
    <property type="entry name" value="ZINC-TYPE ALCOHOL DEHYDROGENASE-LIKE"/>
    <property type="match status" value="1"/>
</dbReference>
<dbReference type="SUPFAM" id="SSF51735">
    <property type="entry name" value="NAD(P)-binding Rossmann-fold domains"/>
    <property type="match status" value="1"/>
</dbReference>
<dbReference type="Gene3D" id="3.40.50.720">
    <property type="entry name" value="NAD(P)-binding Rossmann-like Domain"/>
    <property type="match status" value="1"/>
</dbReference>
<dbReference type="RefSeq" id="WP_380806459.1">
    <property type="nucleotide sequence ID" value="NZ_JBHSFZ010000058.1"/>
</dbReference>
<reference evidence="9" key="1">
    <citation type="journal article" date="2019" name="Int. J. Syst. Evol. Microbiol.">
        <title>The Global Catalogue of Microorganisms (GCM) 10K type strain sequencing project: providing services to taxonomists for standard genome sequencing and annotation.</title>
        <authorList>
            <consortium name="The Broad Institute Genomics Platform"/>
            <consortium name="The Broad Institute Genome Sequencing Center for Infectious Disease"/>
            <person name="Wu L."/>
            <person name="Ma J."/>
        </authorList>
    </citation>
    <scope>NUCLEOTIDE SEQUENCE [LARGE SCALE GENOMIC DNA]</scope>
    <source>
        <strain evidence="9">NBRC 103632</strain>
    </source>
</reference>
<evidence type="ECO:0000259" key="7">
    <source>
        <dbReference type="Pfam" id="PF08240"/>
    </source>
</evidence>
<dbReference type="PANTHER" id="PTHR42813:SF2">
    <property type="entry name" value="DEHYDROGENASE, ZINC-CONTAINING, PUTATIVE (AFU_ORTHOLOGUE AFUA_2G02810)-RELATED"/>
    <property type="match status" value="1"/>
</dbReference>
<keyword evidence="3 5" id="KW-0862">Zinc</keyword>
<accession>A0ABV9F6D0</accession>
<keyword evidence="9" id="KW-1185">Reference proteome</keyword>
<evidence type="ECO:0000313" key="8">
    <source>
        <dbReference type="EMBL" id="MFC4595809.1"/>
    </source>
</evidence>
<proteinExistence type="inferred from homology"/>
<dbReference type="SUPFAM" id="SSF50129">
    <property type="entry name" value="GroES-like"/>
    <property type="match status" value="1"/>
</dbReference>
<comment type="cofactor">
    <cofactor evidence="1 5">
        <name>Zn(2+)</name>
        <dbReference type="ChEBI" id="CHEBI:29105"/>
    </cofactor>
</comment>
<evidence type="ECO:0000256" key="5">
    <source>
        <dbReference type="RuleBase" id="RU361277"/>
    </source>
</evidence>
<dbReference type="InterPro" id="IPR013154">
    <property type="entry name" value="ADH-like_N"/>
</dbReference>
<protein>
    <submittedName>
        <fullName evidence="8">Alcohol dehydrogenase catalytic domain-containing protein</fullName>
    </submittedName>
</protein>
<dbReference type="Gene3D" id="3.90.180.10">
    <property type="entry name" value="Medium-chain alcohol dehydrogenases, catalytic domain"/>
    <property type="match status" value="1"/>
</dbReference>
<dbReference type="InterPro" id="IPR013149">
    <property type="entry name" value="ADH-like_C"/>
</dbReference>
<evidence type="ECO:0000256" key="4">
    <source>
        <dbReference type="ARBA" id="ARBA00023002"/>
    </source>
</evidence>
<dbReference type="InterPro" id="IPR002328">
    <property type="entry name" value="ADH_Zn_CS"/>
</dbReference>
<dbReference type="Pfam" id="PF00107">
    <property type="entry name" value="ADH_zinc_N"/>
    <property type="match status" value="1"/>
</dbReference>
<evidence type="ECO:0000313" key="9">
    <source>
        <dbReference type="Proteomes" id="UP001595957"/>
    </source>
</evidence>
<name>A0ABV9F6D0_9SPHN</name>
<keyword evidence="4" id="KW-0560">Oxidoreductase</keyword>
<dbReference type="Proteomes" id="UP001595957">
    <property type="component" value="Unassembled WGS sequence"/>
</dbReference>
<dbReference type="PROSITE" id="PS00059">
    <property type="entry name" value="ADH_ZINC"/>
    <property type="match status" value="1"/>
</dbReference>
<evidence type="ECO:0000256" key="2">
    <source>
        <dbReference type="ARBA" id="ARBA00022723"/>
    </source>
</evidence>
<sequence length="347" mass="35834">MKSLVFHGPRDIRYESVADPILSNARSAIVKISKCGICGSDLHPYHVGSSSTGYCIGHEAVGEVVEVGVEVKKFKTGDRVIVAGSVSCGECEPCRNNLPMICRSYPTCRVFGQGMHGLGGGQAEAIEVPVADYNLHSTRGASDALGILLSDNLSTGWTCAKNAKVQPGSSVAVIGLGAVGLSGIVSAQALGADRVFAIDLLEDRLDAASALGAIPINATNALDEIRAATDGQGVDSILDAVGIAKTAELDALAVKRGGHVCIVGLPEAASVPFPLLTGIARNVTFTLTACSIQAALPELFDALESGKLKADAIERMVTHDIALSDGAAAYALFDARRDGVKKVLLTP</sequence>
<evidence type="ECO:0000259" key="6">
    <source>
        <dbReference type="Pfam" id="PF00107"/>
    </source>
</evidence>
<feature type="domain" description="Alcohol dehydrogenase-like N-terminal" evidence="7">
    <location>
        <begin position="27"/>
        <end position="131"/>
    </location>
</feature>
<dbReference type="EMBL" id="JBHSFZ010000058">
    <property type="protein sequence ID" value="MFC4595809.1"/>
    <property type="molecule type" value="Genomic_DNA"/>
</dbReference>
<organism evidence="8 9">
    <name type="scientific">Sphingobium tyrosinilyticum</name>
    <dbReference type="NCBI Taxonomy" id="2715436"/>
    <lineage>
        <taxon>Bacteria</taxon>
        <taxon>Pseudomonadati</taxon>
        <taxon>Pseudomonadota</taxon>
        <taxon>Alphaproteobacteria</taxon>
        <taxon>Sphingomonadales</taxon>
        <taxon>Sphingomonadaceae</taxon>
        <taxon>Sphingobium</taxon>
    </lineage>
</organism>
<keyword evidence="2 5" id="KW-0479">Metal-binding</keyword>
<comment type="caution">
    <text evidence="8">The sequence shown here is derived from an EMBL/GenBank/DDBJ whole genome shotgun (WGS) entry which is preliminary data.</text>
</comment>
<dbReference type="InterPro" id="IPR036291">
    <property type="entry name" value="NAD(P)-bd_dom_sf"/>
</dbReference>
<dbReference type="Pfam" id="PF08240">
    <property type="entry name" value="ADH_N"/>
    <property type="match status" value="1"/>
</dbReference>
<evidence type="ECO:0000256" key="1">
    <source>
        <dbReference type="ARBA" id="ARBA00001947"/>
    </source>
</evidence>